<proteinExistence type="predicted"/>
<evidence type="ECO:0000313" key="3">
    <source>
        <dbReference type="Proteomes" id="UP001500840"/>
    </source>
</evidence>
<evidence type="ECO:0000256" key="1">
    <source>
        <dbReference type="SAM" id="MobiDB-lite"/>
    </source>
</evidence>
<organism evidence="2 3">
    <name type="scientific">Novipirellula rosea</name>
    <dbReference type="NCBI Taxonomy" id="1031540"/>
    <lineage>
        <taxon>Bacteria</taxon>
        <taxon>Pseudomonadati</taxon>
        <taxon>Planctomycetota</taxon>
        <taxon>Planctomycetia</taxon>
        <taxon>Pirellulales</taxon>
        <taxon>Pirellulaceae</taxon>
        <taxon>Novipirellula</taxon>
    </lineage>
</organism>
<name>A0ABP8N6X7_9BACT</name>
<accession>A0ABP8N6X7</accession>
<evidence type="ECO:0000313" key="2">
    <source>
        <dbReference type="EMBL" id="GAA4461027.1"/>
    </source>
</evidence>
<sequence>MDANGNPINNEPSQAAAIISEDVNGEAASMLGSGGGDDFAPTDDTGWQNGRSKPRPSRPNEIGNFQWAVVPHEQVYPYPFEQIPDPCG</sequence>
<feature type="region of interest" description="Disordered" evidence="1">
    <location>
        <begin position="1"/>
        <end position="63"/>
    </location>
</feature>
<reference evidence="3" key="1">
    <citation type="journal article" date="2019" name="Int. J. Syst. Evol. Microbiol.">
        <title>The Global Catalogue of Microorganisms (GCM) 10K type strain sequencing project: providing services to taxonomists for standard genome sequencing and annotation.</title>
        <authorList>
            <consortium name="The Broad Institute Genomics Platform"/>
            <consortium name="The Broad Institute Genome Sequencing Center for Infectious Disease"/>
            <person name="Wu L."/>
            <person name="Ma J."/>
        </authorList>
    </citation>
    <scope>NUCLEOTIDE SEQUENCE [LARGE SCALE GENOMIC DNA]</scope>
    <source>
        <strain evidence="3">JCM 17759</strain>
    </source>
</reference>
<gene>
    <name evidence="2" type="ORF">GCM10023156_42880</name>
</gene>
<comment type="caution">
    <text evidence="2">The sequence shown here is derived from an EMBL/GenBank/DDBJ whole genome shotgun (WGS) entry which is preliminary data.</text>
</comment>
<protein>
    <submittedName>
        <fullName evidence="2">Uncharacterized protein</fullName>
    </submittedName>
</protein>
<feature type="compositionally biased region" description="Polar residues" evidence="1">
    <location>
        <begin position="1"/>
        <end position="13"/>
    </location>
</feature>
<keyword evidence="3" id="KW-1185">Reference proteome</keyword>
<dbReference type="EMBL" id="BAABGA010000054">
    <property type="protein sequence ID" value="GAA4461027.1"/>
    <property type="molecule type" value="Genomic_DNA"/>
</dbReference>
<dbReference type="Proteomes" id="UP001500840">
    <property type="component" value="Unassembled WGS sequence"/>
</dbReference>